<evidence type="ECO:0000313" key="2">
    <source>
        <dbReference type="Proteomes" id="UP000234681"/>
    </source>
</evidence>
<reference evidence="1 2" key="1">
    <citation type="submission" date="2005-09" db="EMBL/GenBank/DDBJ databases">
        <authorList>
            <person name="Mural R.J."/>
            <person name="Li P.W."/>
            <person name="Adams M.D."/>
            <person name="Amanatides P.G."/>
            <person name="Baden-Tillson H."/>
            <person name="Barnstead M."/>
            <person name="Chin S.H."/>
            <person name="Dew I."/>
            <person name="Evans C.A."/>
            <person name="Ferriera S."/>
            <person name="Flanigan M."/>
            <person name="Fosler C."/>
            <person name="Glodek A."/>
            <person name="Gu Z."/>
            <person name="Holt R.A."/>
            <person name="Jennings D."/>
            <person name="Kraft C.L."/>
            <person name="Lu F."/>
            <person name="Nguyen T."/>
            <person name="Nusskern D.R."/>
            <person name="Pfannkoch C.M."/>
            <person name="Sitter C."/>
            <person name="Sutton G.G."/>
            <person name="Venter J.C."/>
            <person name="Wang Z."/>
            <person name="Woodage T."/>
            <person name="Zheng X.H."/>
            <person name="Zhong F."/>
        </authorList>
    </citation>
    <scope>NUCLEOTIDE SEQUENCE [LARGE SCALE GENOMIC DNA]</scope>
    <source>
        <strain>BN</strain>
        <strain evidence="2">Sprague-Dawley</strain>
    </source>
</reference>
<sequence length="82" mass="8930">MKEIKKTNETTCELLSAPPFFKEDDRRQASRTSIEFASNVASKPQGKTALASAADSMLLKLDKQDAGNCPGHSVSSQQWDSV</sequence>
<gene>
    <name evidence="1" type="ORF">rCG_63722</name>
</gene>
<dbReference type="EMBL" id="CH473956">
    <property type="protein sequence ID" value="EDM17249.1"/>
    <property type="molecule type" value="Genomic_DNA"/>
</dbReference>
<dbReference type="Proteomes" id="UP000234681">
    <property type="component" value="Chromosome 1"/>
</dbReference>
<evidence type="ECO:0000313" key="1">
    <source>
        <dbReference type="EMBL" id="EDM17249.1"/>
    </source>
</evidence>
<proteinExistence type="predicted"/>
<accession>A6I9T1</accession>
<protein>
    <submittedName>
        <fullName evidence="1">RCG63722</fullName>
    </submittedName>
</protein>
<organism evidence="1 2">
    <name type="scientific">Rattus norvegicus</name>
    <name type="common">Rat</name>
    <dbReference type="NCBI Taxonomy" id="10116"/>
    <lineage>
        <taxon>Eukaryota</taxon>
        <taxon>Metazoa</taxon>
        <taxon>Chordata</taxon>
        <taxon>Craniata</taxon>
        <taxon>Vertebrata</taxon>
        <taxon>Euteleostomi</taxon>
        <taxon>Mammalia</taxon>
        <taxon>Eutheria</taxon>
        <taxon>Euarchontoglires</taxon>
        <taxon>Glires</taxon>
        <taxon>Rodentia</taxon>
        <taxon>Myomorpha</taxon>
        <taxon>Muroidea</taxon>
        <taxon>Muridae</taxon>
        <taxon>Murinae</taxon>
        <taxon>Rattus</taxon>
    </lineage>
</organism>
<dbReference type="AlphaFoldDB" id="A6I9T1"/>
<name>A6I9T1_RAT</name>